<dbReference type="Proteomes" id="UP000821845">
    <property type="component" value="Chromosome 7"/>
</dbReference>
<evidence type="ECO:0000313" key="2">
    <source>
        <dbReference type="Proteomes" id="UP000821845"/>
    </source>
</evidence>
<evidence type="ECO:0000313" key="1">
    <source>
        <dbReference type="EMBL" id="KAH6927097.1"/>
    </source>
</evidence>
<comment type="caution">
    <text evidence="1">The sequence shown here is derived from an EMBL/GenBank/DDBJ whole genome shotgun (WGS) entry which is preliminary data.</text>
</comment>
<name>A0ACB7S1R5_HYAAI</name>
<proteinExistence type="predicted"/>
<sequence length="300" mass="33983">MYAQLLSRNKDGQNIFFSPFSIAAVLTMTLDGARKNTAEELATVLHVKNQRDKVHRRFEKFLKKIYKFAPHVEFHVANRMYGDQRFAVQASYRSQLENSYGATICSVDLAKNHEAVRLEANEWVSEQTASKIRDLLPPGSINADTAFILLNAIYFKGLWNSPFRADNTEPRDFHLDTKNTVKVDTMVQDDESYKMASSKDLRARALEMPYRGGKMSMVILLPDEVEGLSFLEQHLSADRLSTLLGSVERNNSVYLSVPKLKIERSLVLKDCPRGSRCRGPVYTGSCRPFGNLRVREPGGV</sequence>
<protein>
    <submittedName>
        <fullName evidence="1">Uncharacterized protein</fullName>
    </submittedName>
</protein>
<keyword evidence="2" id="KW-1185">Reference proteome</keyword>
<organism evidence="1 2">
    <name type="scientific">Hyalomma asiaticum</name>
    <name type="common">Tick</name>
    <dbReference type="NCBI Taxonomy" id="266040"/>
    <lineage>
        <taxon>Eukaryota</taxon>
        <taxon>Metazoa</taxon>
        <taxon>Ecdysozoa</taxon>
        <taxon>Arthropoda</taxon>
        <taxon>Chelicerata</taxon>
        <taxon>Arachnida</taxon>
        <taxon>Acari</taxon>
        <taxon>Parasitiformes</taxon>
        <taxon>Ixodida</taxon>
        <taxon>Ixodoidea</taxon>
        <taxon>Ixodidae</taxon>
        <taxon>Hyalomminae</taxon>
        <taxon>Hyalomma</taxon>
    </lineage>
</organism>
<accession>A0ACB7S1R5</accession>
<reference evidence="1" key="1">
    <citation type="submission" date="2020-05" db="EMBL/GenBank/DDBJ databases">
        <title>Large-scale comparative analyses of tick genomes elucidate their genetic diversity and vector capacities.</title>
        <authorList>
            <person name="Jia N."/>
            <person name="Wang J."/>
            <person name="Shi W."/>
            <person name="Du L."/>
            <person name="Sun Y."/>
            <person name="Zhan W."/>
            <person name="Jiang J."/>
            <person name="Wang Q."/>
            <person name="Zhang B."/>
            <person name="Ji P."/>
            <person name="Sakyi L.B."/>
            <person name="Cui X."/>
            <person name="Yuan T."/>
            <person name="Jiang B."/>
            <person name="Yang W."/>
            <person name="Lam T.T.-Y."/>
            <person name="Chang Q."/>
            <person name="Ding S."/>
            <person name="Wang X."/>
            <person name="Zhu J."/>
            <person name="Ruan X."/>
            <person name="Zhao L."/>
            <person name="Wei J."/>
            <person name="Que T."/>
            <person name="Du C."/>
            <person name="Cheng J."/>
            <person name="Dai P."/>
            <person name="Han X."/>
            <person name="Huang E."/>
            <person name="Gao Y."/>
            <person name="Liu J."/>
            <person name="Shao H."/>
            <person name="Ye R."/>
            <person name="Li L."/>
            <person name="Wei W."/>
            <person name="Wang X."/>
            <person name="Wang C."/>
            <person name="Yang T."/>
            <person name="Huo Q."/>
            <person name="Li W."/>
            <person name="Guo W."/>
            <person name="Chen H."/>
            <person name="Zhou L."/>
            <person name="Ni X."/>
            <person name="Tian J."/>
            <person name="Zhou Y."/>
            <person name="Sheng Y."/>
            <person name="Liu T."/>
            <person name="Pan Y."/>
            <person name="Xia L."/>
            <person name="Li J."/>
            <person name="Zhao F."/>
            <person name="Cao W."/>
        </authorList>
    </citation>
    <scope>NUCLEOTIDE SEQUENCE</scope>
    <source>
        <strain evidence="1">Hyas-2018</strain>
    </source>
</reference>
<dbReference type="EMBL" id="CM023487">
    <property type="protein sequence ID" value="KAH6927097.1"/>
    <property type="molecule type" value="Genomic_DNA"/>
</dbReference>
<gene>
    <name evidence="1" type="ORF">HPB50_026763</name>
</gene>